<feature type="compositionally biased region" description="Basic and acidic residues" evidence="1">
    <location>
        <begin position="106"/>
        <end position="115"/>
    </location>
</feature>
<dbReference type="Proteomes" id="UP001356427">
    <property type="component" value="Unassembled WGS sequence"/>
</dbReference>
<feature type="region of interest" description="Disordered" evidence="1">
    <location>
        <begin position="90"/>
        <end position="121"/>
    </location>
</feature>
<reference evidence="2 3" key="1">
    <citation type="submission" date="2021-04" db="EMBL/GenBank/DDBJ databases">
        <authorList>
            <person name="De Guttry C."/>
            <person name="Zahm M."/>
            <person name="Klopp C."/>
            <person name="Cabau C."/>
            <person name="Louis A."/>
            <person name="Berthelot C."/>
            <person name="Parey E."/>
            <person name="Roest Crollius H."/>
            <person name="Montfort J."/>
            <person name="Robinson-Rechavi M."/>
            <person name="Bucao C."/>
            <person name="Bouchez O."/>
            <person name="Gislard M."/>
            <person name="Lluch J."/>
            <person name="Milhes M."/>
            <person name="Lampietro C."/>
            <person name="Lopez Roques C."/>
            <person name="Donnadieu C."/>
            <person name="Braasch I."/>
            <person name="Desvignes T."/>
            <person name="Postlethwait J."/>
            <person name="Bobe J."/>
            <person name="Wedekind C."/>
            <person name="Guiguen Y."/>
        </authorList>
    </citation>
    <scope>NUCLEOTIDE SEQUENCE [LARGE SCALE GENOMIC DNA]</scope>
    <source>
        <strain evidence="2">Cs_M1</strain>
        <tissue evidence="2">Blood</tissue>
    </source>
</reference>
<comment type="caution">
    <text evidence="2">The sequence shown here is derived from an EMBL/GenBank/DDBJ whole genome shotgun (WGS) entry which is preliminary data.</text>
</comment>
<evidence type="ECO:0000313" key="2">
    <source>
        <dbReference type="EMBL" id="KAK6311843.1"/>
    </source>
</evidence>
<keyword evidence="3" id="KW-1185">Reference proteome</keyword>
<organism evidence="2 3">
    <name type="scientific">Coregonus suidteri</name>
    <dbReference type="NCBI Taxonomy" id="861788"/>
    <lineage>
        <taxon>Eukaryota</taxon>
        <taxon>Metazoa</taxon>
        <taxon>Chordata</taxon>
        <taxon>Craniata</taxon>
        <taxon>Vertebrata</taxon>
        <taxon>Euteleostomi</taxon>
        <taxon>Actinopterygii</taxon>
        <taxon>Neopterygii</taxon>
        <taxon>Teleostei</taxon>
        <taxon>Protacanthopterygii</taxon>
        <taxon>Salmoniformes</taxon>
        <taxon>Salmonidae</taxon>
        <taxon>Coregoninae</taxon>
        <taxon>Coregonus</taxon>
    </lineage>
</organism>
<dbReference type="EMBL" id="JAGTTL010000015">
    <property type="protein sequence ID" value="KAK6311843.1"/>
    <property type="molecule type" value="Genomic_DNA"/>
</dbReference>
<proteinExistence type="predicted"/>
<sequence length="211" mass="23042">MGNAVVGLLYSRFCTGEAGNTAHLWAGAKQAVPCLFLLPTGQQLCQPCRVCSLPPQRAAGLARKPADGPVLCGSHHGRSKRTVVRPVSHRGHVQAAGGGAGAWPGEPDREREPEGSLRQTPGAGLQVQGIQEHLWPLSWPVQPMQPDWVYLHNHQHSVHSSQFTLHLEIICIYICGVVLGDRFPNCLSTVPCKSIHPPWRFSYFVAFQPVI</sequence>
<protein>
    <submittedName>
        <fullName evidence="2">Uncharacterized protein</fullName>
    </submittedName>
</protein>
<evidence type="ECO:0000256" key="1">
    <source>
        <dbReference type="SAM" id="MobiDB-lite"/>
    </source>
</evidence>
<accession>A0AAN8LJ84</accession>
<evidence type="ECO:0000313" key="3">
    <source>
        <dbReference type="Proteomes" id="UP001356427"/>
    </source>
</evidence>
<gene>
    <name evidence="2" type="ORF">J4Q44_G00175070</name>
</gene>
<dbReference type="AlphaFoldDB" id="A0AAN8LJ84"/>
<name>A0AAN8LJ84_9TELE</name>